<accession>A0A1X7V8B1</accession>
<dbReference type="InParanoid" id="A0A1X7V8B1"/>
<evidence type="ECO:0000313" key="1">
    <source>
        <dbReference type="EnsemblMetazoa" id="Aqu2.1.35747_001"/>
    </source>
</evidence>
<protein>
    <submittedName>
        <fullName evidence="1">Uncharacterized protein</fullName>
    </submittedName>
</protein>
<name>A0A1X7V8B1_AMPQE</name>
<organism evidence="1">
    <name type="scientific">Amphimedon queenslandica</name>
    <name type="common">Sponge</name>
    <dbReference type="NCBI Taxonomy" id="400682"/>
    <lineage>
        <taxon>Eukaryota</taxon>
        <taxon>Metazoa</taxon>
        <taxon>Porifera</taxon>
        <taxon>Demospongiae</taxon>
        <taxon>Heteroscleromorpha</taxon>
        <taxon>Haplosclerida</taxon>
        <taxon>Niphatidae</taxon>
        <taxon>Amphimedon</taxon>
    </lineage>
</organism>
<proteinExistence type="predicted"/>
<sequence>MPGSHDIQYHKRNTYTLVNKEHDGIENAHSTYMQASY</sequence>
<dbReference type="AlphaFoldDB" id="A0A1X7V8B1"/>
<reference evidence="1" key="1">
    <citation type="submission" date="2017-05" db="UniProtKB">
        <authorList>
            <consortium name="EnsemblMetazoa"/>
        </authorList>
    </citation>
    <scope>IDENTIFICATION</scope>
</reference>
<dbReference type="EnsemblMetazoa" id="Aqu2.1.35747_001">
    <property type="protein sequence ID" value="Aqu2.1.35747_001"/>
    <property type="gene ID" value="Aqu2.1.35747"/>
</dbReference>